<dbReference type="Pfam" id="PF03626">
    <property type="entry name" value="COX4_pro"/>
    <property type="match status" value="1"/>
</dbReference>
<dbReference type="NCBIfam" id="TIGR02229">
    <property type="entry name" value="caa3_sub_IV"/>
    <property type="match status" value="1"/>
</dbReference>
<protein>
    <submittedName>
        <fullName evidence="7">Uncharacterized protein</fullName>
    </submittedName>
</protein>
<name>A0A517T8Y5_9PLAN</name>
<evidence type="ECO:0000256" key="4">
    <source>
        <dbReference type="ARBA" id="ARBA00022989"/>
    </source>
</evidence>
<feature type="transmembrane region" description="Helical" evidence="6">
    <location>
        <begin position="76"/>
        <end position="97"/>
    </location>
</feature>
<dbReference type="AlphaFoldDB" id="A0A517T8Y5"/>
<dbReference type="EMBL" id="CP036316">
    <property type="protein sequence ID" value="QDT64840.1"/>
    <property type="molecule type" value="Genomic_DNA"/>
</dbReference>
<accession>A0A517T8Y5</accession>
<feature type="transmembrane region" description="Helical" evidence="6">
    <location>
        <begin position="12"/>
        <end position="37"/>
    </location>
</feature>
<dbReference type="InterPro" id="IPR005171">
    <property type="entry name" value="Cyt_c_oxidase_su4_prok"/>
</dbReference>
<dbReference type="RefSeq" id="WP_145262335.1">
    <property type="nucleotide sequence ID" value="NZ_CP036316.1"/>
</dbReference>
<keyword evidence="8" id="KW-1185">Reference proteome</keyword>
<feature type="transmembrane region" description="Helical" evidence="6">
    <location>
        <begin position="49"/>
        <end position="70"/>
    </location>
</feature>
<reference evidence="7 8" key="1">
    <citation type="submission" date="2019-02" db="EMBL/GenBank/DDBJ databases">
        <title>Deep-cultivation of Planctomycetes and their phenomic and genomic characterization uncovers novel biology.</title>
        <authorList>
            <person name="Wiegand S."/>
            <person name="Jogler M."/>
            <person name="Boedeker C."/>
            <person name="Pinto D."/>
            <person name="Vollmers J."/>
            <person name="Rivas-Marin E."/>
            <person name="Kohn T."/>
            <person name="Peeters S.H."/>
            <person name="Heuer A."/>
            <person name="Rast P."/>
            <person name="Oberbeckmann S."/>
            <person name="Bunk B."/>
            <person name="Jeske O."/>
            <person name="Meyerdierks A."/>
            <person name="Storesund J.E."/>
            <person name="Kallscheuer N."/>
            <person name="Luecker S."/>
            <person name="Lage O.M."/>
            <person name="Pohl T."/>
            <person name="Merkel B.J."/>
            <person name="Hornburger P."/>
            <person name="Mueller R.-W."/>
            <person name="Bruemmer F."/>
            <person name="Labrenz M."/>
            <person name="Spormann A.M."/>
            <person name="Op den Camp H."/>
            <person name="Overmann J."/>
            <person name="Amann R."/>
            <person name="Jetten M.S.M."/>
            <person name="Mascher T."/>
            <person name="Medema M.H."/>
            <person name="Devos D.P."/>
            <person name="Kaster A.-K."/>
            <person name="Ovreas L."/>
            <person name="Rohde M."/>
            <person name="Galperin M.Y."/>
            <person name="Jogler C."/>
        </authorList>
    </citation>
    <scope>NUCLEOTIDE SEQUENCE [LARGE SCALE GENOMIC DNA]</scope>
    <source>
        <strain evidence="7 8">V22</strain>
    </source>
</reference>
<dbReference type="KEGG" id="chya:V22_20830"/>
<dbReference type="InterPro" id="IPR011743">
    <property type="entry name" value="Caa3_sub_IV"/>
</dbReference>
<gene>
    <name evidence="7" type="ORF">V22_20830</name>
</gene>
<dbReference type="Proteomes" id="UP000319976">
    <property type="component" value="Chromosome"/>
</dbReference>
<evidence type="ECO:0000256" key="6">
    <source>
        <dbReference type="SAM" id="Phobius"/>
    </source>
</evidence>
<comment type="subcellular location">
    <subcellularLocation>
        <location evidence="1">Cell membrane</location>
        <topology evidence="1">Multi-pass membrane protein</topology>
    </subcellularLocation>
</comment>
<sequence length="115" mass="12590">MSAESHAEHNPISHVMSIPMLLGVFFALVALTILTVYIGTQYSLGMFEIYVSLGIATVKAILVATFFMHLKYDKPLNGLMFGFSLIFVALFLGLVMIDSAAYQPEIEQADQAAGR</sequence>
<dbReference type="GO" id="GO:0005886">
    <property type="term" value="C:plasma membrane"/>
    <property type="evidence" value="ECO:0007669"/>
    <property type="project" value="UniProtKB-SubCell"/>
</dbReference>
<evidence type="ECO:0000313" key="8">
    <source>
        <dbReference type="Proteomes" id="UP000319976"/>
    </source>
</evidence>
<evidence type="ECO:0000256" key="1">
    <source>
        <dbReference type="ARBA" id="ARBA00004651"/>
    </source>
</evidence>
<dbReference type="OrthoDB" id="282123at2"/>
<evidence type="ECO:0000256" key="2">
    <source>
        <dbReference type="ARBA" id="ARBA00022475"/>
    </source>
</evidence>
<evidence type="ECO:0000256" key="5">
    <source>
        <dbReference type="ARBA" id="ARBA00023136"/>
    </source>
</evidence>
<keyword evidence="2" id="KW-1003">Cell membrane</keyword>
<evidence type="ECO:0000256" key="3">
    <source>
        <dbReference type="ARBA" id="ARBA00022692"/>
    </source>
</evidence>
<organism evidence="7 8">
    <name type="scientific">Calycomorphotria hydatis</name>
    <dbReference type="NCBI Taxonomy" id="2528027"/>
    <lineage>
        <taxon>Bacteria</taxon>
        <taxon>Pseudomonadati</taxon>
        <taxon>Planctomycetota</taxon>
        <taxon>Planctomycetia</taxon>
        <taxon>Planctomycetales</taxon>
        <taxon>Planctomycetaceae</taxon>
        <taxon>Calycomorphotria</taxon>
    </lineage>
</organism>
<evidence type="ECO:0000313" key="7">
    <source>
        <dbReference type="EMBL" id="QDT64840.1"/>
    </source>
</evidence>
<keyword evidence="5 6" id="KW-0472">Membrane</keyword>
<proteinExistence type="predicted"/>
<keyword evidence="4 6" id="KW-1133">Transmembrane helix</keyword>
<keyword evidence="3 6" id="KW-0812">Transmembrane</keyword>